<dbReference type="eggNOG" id="ENOG502SDME">
    <property type="taxonomic scope" value="Eukaryota"/>
</dbReference>
<evidence type="ECO:0008006" key="3">
    <source>
        <dbReference type="Google" id="ProtNLM"/>
    </source>
</evidence>
<evidence type="ECO:0000313" key="2">
    <source>
        <dbReference type="Proteomes" id="UP000015241"/>
    </source>
</evidence>
<feature type="non-terminal residue" evidence="1">
    <location>
        <position position="1"/>
    </location>
</feature>
<gene>
    <name evidence="1" type="ORF">FOMPIDRAFT_1096272</name>
</gene>
<dbReference type="HOGENOM" id="CLU_101859_0_0_1"/>
<name>S8E3K5_FOMSC</name>
<dbReference type="STRING" id="743788.S8E3K5"/>
<dbReference type="InParanoid" id="S8E3K5"/>
<dbReference type="OrthoDB" id="3240817at2759"/>
<proteinExistence type="predicted"/>
<dbReference type="PANTHER" id="PTHR47027">
    <property type="entry name" value="REVERSE TRANSCRIPTASE DOMAIN-CONTAINING PROTEIN"/>
    <property type="match status" value="1"/>
</dbReference>
<organism evidence="1 2">
    <name type="scientific">Fomitopsis schrenkii</name>
    <name type="common">Brown rot fungus</name>
    <dbReference type="NCBI Taxonomy" id="2126942"/>
    <lineage>
        <taxon>Eukaryota</taxon>
        <taxon>Fungi</taxon>
        <taxon>Dikarya</taxon>
        <taxon>Basidiomycota</taxon>
        <taxon>Agaricomycotina</taxon>
        <taxon>Agaricomycetes</taxon>
        <taxon>Polyporales</taxon>
        <taxon>Fomitopsis</taxon>
    </lineage>
</organism>
<protein>
    <recommendedName>
        <fullName evidence="3">Reverse transcriptase domain-containing protein</fullName>
    </recommendedName>
</protein>
<dbReference type="PANTHER" id="PTHR47027:SF20">
    <property type="entry name" value="REVERSE TRANSCRIPTASE-LIKE PROTEIN WITH RNA-DIRECTED DNA POLYMERASE DOMAIN"/>
    <property type="match status" value="1"/>
</dbReference>
<reference evidence="1 2" key="1">
    <citation type="journal article" date="2012" name="Science">
        <title>The Paleozoic origin of enzymatic lignin decomposition reconstructed from 31 fungal genomes.</title>
        <authorList>
            <person name="Floudas D."/>
            <person name="Binder M."/>
            <person name="Riley R."/>
            <person name="Barry K."/>
            <person name="Blanchette R.A."/>
            <person name="Henrissat B."/>
            <person name="Martinez A.T."/>
            <person name="Otillar R."/>
            <person name="Spatafora J.W."/>
            <person name="Yadav J.S."/>
            <person name="Aerts A."/>
            <person name="Benoit I."/>
            <person name="Boyd A."/>
            <person name="Carlson A."/>
            <person name="Copeland A."/>
            <person name="Coutinho P.M."/>
            <person name="de Vries R.P."/>
            <person name="Ferreira P."/>
            <person name="Findley K."/>
            <person name="Foster B."/>
            <person name="Gaskell J."/>
            <person name="Glotzer D."/>
            <person name="Gorecki P."/>
            <person name="Heitman J."/>
            <person name="Hesse C."/>
            <person name="Hori C."/>
            <person name="Igarashi K."/>
            <person name="Jurgens J.A."/>
            <person name="Kallen N."/>
            <person name="Kersten P."/>
            <person name="Kohler A."/>
            <person name="Kuees U."/>
            <person name="Kumar T.K.A."/>
            <person name="Kuo A."/>
            <person name="LaButti K."/>
            <person name="Larrondo L.F."/>
            <person name="Lindquist E."/>
            <person name="Ling A."/>
            <person name="Lombard V."/>
            <person name="Lucas S."/>
            <person name="Lundell T."/>
            <person name="Martin R."/>
            <person name="McLaughlin D.J."/>
            <person name="Morgenstern I."/>
            <person name="Morin E."/>
            <person name="Murat C."/>
            <person name="Nagy L.G."/>
            <person name="Nolan M."/>
            <person name="Ohm R.A."/>
            <person name="Patyshakuliyeva A."/>
            <person name="Rokas A."/>
            <person name="Ruiz-Duenas F.J."/>
            <person name="Sabat G."/>
            <person name="Salamov A."/>
            <person name="Samejima M."/>
            <person name="Schmutz J."/>
            <person name="Slot J.C."/>
            <person name="St John F."/>
            <person name="Stenlid J."/>
            <person name="Sun H."/>
            <person name="Sun S."/>
            <person name="Syed K."/>
            <person name="Tsang A."/>
            <person name="Wiebenga A."/>
            <person name="Young D."/>
            <person name="Pisabarro A."/>
            <person name="Eastwood D.C."/>
            <person name="Martin F."/>
            <person name="Cullen D."/>
            <person name="Grigoriev I.V."/>
            <person name="Hibbett D.S."/>
        </authorList>
    </citation>
    <scope>NUCLEOTIDE SEQUENCE</scope>
    <source>
        <strain evidence="2">FP-58527</strain>
    </source>
</reference>
<dbReference type="AlphaFoldDB" id="S8E3K5"/>
<evidence type="ECO:0000313" key="1">
    <source>
        <dbReference type="EMBL" id="EPS99372.1"/>
    </source>
</evidence>
<sequence length="217" mass="24149">PILWNLFLSDLTMRRHAVDDVALAGVSVSHLEQADDIVVFSTSLATVQAKLNDLMSWCSPNLAYINAIKTKYMVFGPRNARDRDLCVNGRRIELVDSYTYVAICFSTAGPDVSAQHTAERAAAARRTANVCLSIETYAAQLPPWAALTLCQSHIDPHHGCEVVLDARKESPTPLVRVQHTYLRRVLGLTSRSRTSVLFTPETGVWPITYRRISLALR</sequence>
<feature type="non-terminal residue" evidence="1">
    <location>
        <position position="217"/>
    </location>
</feature>
<accession>S8E3K5</accession>
<keyword evidence="2" id="KW-1185">Reference proteome</keyword>
<dbReference type="Proteomes" id="UP000015241">
    <property type="component" value="Unassembled WGS sequence"/>
</dbReference>
<dbReference type="EMBL" id="KE504157">
    <property type="protein sequence ID" value="EPS99372.1"/>
    <property type="molecule type" value="Genomic_DNA"/>
</dbReference>